<evidence type="ECO:0000256" key="1">
    <source>
        <dbReference type="SAM" id="MobiDB-lite"/>
    </source>
</evidence>
<name>A0A4R5BD03_9ACTN</name>
<dbReference type="RefSeq" id="WP_132198050.1">
    <property type="nucleotide sequence ID" value="NZ_SMKY01000057.1"/>
</dbReference>
<gene>
    <name evidence="2" type="ORF">E1293_15255</name>
</gene>
<evidence type="ECO:0000313" key="2">
    <source>
        <dbReference type="EMBL" id="TDD83143.1"/>
    </source>
</evidence>
<dbReference type="EMBL" id="SMKY01000057">
    <property type="protein sequence ID" value="TDD83143.1"/>
    <property type="molecule type" value="Genomic_DNA"/>
</dbReference>
<reference evidence="2 3" key="1">
    <citation type="submission" date="2019-03" db="EMBL/GenBank/DDBJ databases">
        <title>Draft genome sequences of novel Actinobacteria.</title>
        <authorList>
            <person name="Sahin N."/>
            <person name="Ay H."/>
            <person name="Saygin H."/>
        </authorList>
    </citation>
    <scope>NUCLEOTIDE SEQUENCE [LARGE SCALE GENOMIC DNA]</scope>
    <source>
        <strain evidence="2 3">DSM 45941</strain>
    </source>
</reference>
<comment type="caution">
    <text evidence="2">The sequence shown here is derived from an EMBL/GenBank/DDBJ whole genome shotgun (WGS) entry which is preliminary data.</text>
</comment>
<dbReference type="Proteomes" id="UP000295578">
    <property type="component" value="Unassembled WGS sequence"/>
</dbReference>
<feature type="region of interest" description="Disordered" evidence="1">
    <location>
        <begin position="58"/>
        <end position="109"/>
    </location>
</feature>
<protein>
    <submittedName>
        <fullName evidence="2">Uncharacterized protein</fullName>
    </submittedName>
</protein>
<accession>A0A4R5BD03</accession>
<organism evidence="2 3">
    <name type="scientific">Actinomadura darangshiensis</name>
    <dbReference type="NCBI Taxonomy" id="705336"/>
    <lineage>
        <taxon>Bacteria</taxon>
        <taxon>Bacillati</taxon>
        <taxon>Actinomycetota</taxon>
        <taxon>Actinomycetes</taxon>
        <taxon>Streptosporangiales</taxon>
        <taxon>Thermomonosporaceae</taxon>
        <taxon>Actinomadura</taxon>
    </lineage>
</organism>
<dbReference type="AlphaFoldDB" id="A0A4R5BD03"/>
<sequence length="109" mass="12095">MKRRRNHPATESTCHAVTEPTRAELRRLLRDAVNEEIAAEAADPETRAREVAEIRRIAGRRRAAAGRRPPTPGPTRMRAPIGSRRVPISTAYGGRRRPGAYGARPSPPR</sequence>
<keyword evidence="3" id="KW-1185">Reference proteome</keyword>
<proteinExistence type="predicted"/>
<feature type="compositionally biased region" description="Low complexity" evidence="1">
    <location>
        <begin position="99"/>
        <end position="109"/>
    </location>
</feature>
<evidence type="ECO:0000313" key="3">
    <source>
        <dbReference type="Proteomes" id="UP000295578"/>
    </source>
</evidence>